<dbReference type="AlphaFoldDB" id="A0A2M8KXI8"/>
<feature type="transmembrane region" description="Helical" evidence="1">
    <location>
        <begin position="32"/>
        <end position="50"/>
    </location>
</feature>
<evidence type="ECO:0000256" key="1">
    <source>
        <dbReference type="SAM" id="Phobius"/>
    </source>
</evidence>
<sequence length="129" mass="14894">MSLPLVVFEYLAWQYGEGVQEFLRVWRNVHWVVYRLFSISILLRTFFSPFRRTSESYGKGFDPKRYAETFVINIVTRLVGVAVRSILLFIAFFLQAAMLLFGAFLFGIFLLTPVIIPLGLVSGLIVMFI</sequence>
<dbReference type="EMBL" id="PFEF01000005">
    <property type="protein sequence ID" value="PJE64646.1"/>
    <property type="molecule type" value="Genomic_DNA"/>
</dbReference>
<reference evidence="3" key="1">
    <citation type="submission" date="2017-09" db="EMBL/GenBank/DDBJ databases">
        <title>Depth-based differentiation of microbial function through sediment-hosted aquifers and enrichment of novel symbionts in the deep terrestrial subsurface.</title>
        <authorList>
            <person name="Probst A.J."/>
            <person name="Ladd B."/>
            <person name="Jarett J.K."/>
            <person name="Geller-Mcgrath D.E."/>
            <person name="Sieber C.M.K."/>
            <person name="Emerson J.B."/>
            <person name="Anantharaman K."/>
            <person name="Thomas B.C."/>
            <person name="Malmstrom R."/>
            <person name="Stieglmeier M."/>
            <person name="Klingl A."/>
            <person name="Woyke T."/>
            <person name="Ryan C.M."/>
            <person name="Banfield J.F."/>
        </authorList>
    </citation>
    <scope>NUCLEOTIDE SEQUENCE [LARGE SCALE GENOMIC DNA]</scope>
</reference>
<organism evidence="2 3">
    <name type="scientific">Candidatus Ryanbacteria bacterium CG10_big_fil_rev_8_21_14_0_10_43_42</name>
    <dbReference type="NCBI Taxonomy" id="1974864"/>
    <lineage>
        <taxon>Bacteria</taxon>
        <taxon>Candidatus Ryaniibacteriota</taxon>
    </lineage>
</organism>
<gene>
    <name evidence="2" type="ORF">COU90_02280</name>
</gene>
<keyword evidence="1" id="KW-0812">Transmembrane</keyword>
<evidence type="ECO:0000313" key="3">
    <source>
        <dbReference type="Proteomes" id="UP000229098"/>
    </source>
</evidence>
<comment type="caution">
    <text evidence="2">The sequence shown here is derived from an EMBL/GenBank/DDBJ whole genome shotgun (WGS) entry which is preliminary data.</text>
</comment>
<accession>A0A2M8KXI8</accession>
<protein>
    <submittedName>
        <fullName evidence="2">Uncharacterized protein</fullName>
    </submittedName>
</protein>
<dbReference type="Proteomes" id="UP000229098">
    <property type="component" value="Unassembled WGS sequence"/>
</dbReference>
<keyword evidence="1" id="KW-0472">Membrane</keyword>
<keyword evidence="1" id="KW-1133">Transmembrane helix</keyword>
<feature type="transmembrane region" description="Helical" evidence="1">
    <location>
        <begin position="70"/>
        <end position="94"/>
    </location>
</feature>
<proteinExistence type="predicted"/>
<evidence type="ECO:0000313" key="2">
    <source>
        <dbReference type="EMBL" id="PJE64646.1"/>
    </source>
</evidence>
<name>A0A2M8KXI8_9BACT</name>
<feature type="transmembrane region" description="Helical" evidence="1">
    <location>
        <begin position="100"/>
        <end position="128"/>
    </location>
</feature>